<keyword evidence="3" id="KW-1185">Reference proteome</keyword>
<gene>
    <name evidence="2" type="ORF">BDY21DRAFT_360720</name>
</gene>
<dbReference type="PANTHER" id="PTHR41677">
    <property type="entry name" value="YALI0B19030P"/>
    <property type="match status" value="1"/>
</dbReference>
<reference evidence="2" key="1">
    <citation type="journal article" date="2020" name="Stud. Mycol.">
        <title>101 Dothideomycetes genomes: a test case for predicting lifestyles and emergence of pathogens.</title>
        <authorList>
            <person name="Haridas S."/>
            <person name="Albert R."/>
            <person name="Binder M."/>
            <person name="Bloem J."/>
            <person name="Labutti K."/>
            <person name="Salamov A."/>
            <person name="Andreopoulos B."/>
            <person name="Baker S."/>
            <person name="Barry K."/>
            <person name="Bills G."/>
            <person name="Bluhm B."/>
            <person name="Cannon C."/>
            <person name="Castanera R."/>
            <person name="Culley D."/>
            <person name="Daum C."/>
            <person name="Ezra D."/>
            <person name="Gonzalez J."/>
            <person name="Henrissat B."/>
            <person name="Kuo A."/>
            <person name="Liang C."/>
            <person name="Lipzen A."/>
            <person name="Lutzoni F."/>
            <person name="Magnuson J."/>
            <person name="Mondo S."/>
            <person name="Nolan M."/>
            <person name="Ohm R."/>
            <person name="Pangilinan J."/>
            <person name="Park H.-J."/>
            <person name="Ramirez L."/>
            <person name="Alfaro M."/>
            <person name="Sun H."/>
            <person name="Tritt A."/>
            <person name="Yoshinaga Y."/>
            <person name="Zwiers L.-H."/>
            <person name="Turgeon B."/>
            <person name="Goodwin S."/>
            <person name="Spatafora J."/>
            <person name="Crous P."/>
            <person name="Grigoriev I."/>
        </authorList>
    </citation>
    <scope>NUCLEOTIDE SEQUENCE</scope>
    <source>
        <strain evidence="2">ATCC 16933</strain>
    </source>
</reference>
<sequence>MAPSILVQPPVEPSTTTAAPAPPANDDYYLSNAYRGPSKVKFDPSIHLSFTPWQGRYTLSDLGLPASAGANDFGTTEPFQLASPAAVLELRRELLQESTLKKRLHWWHRSPACLRGYTAAEAPFIHQFWTSPEVIEIVSEAAGIQLEVCLPYEIGHTNVQLGPGGRAGLKDLPVTPAPVPPGWQERRSDYDDVNVDDWHVDSFPYTCVLMLSNTDRMVGGETALRLPGGEIRKLRGPTTGSCVMMQGRHMPHAALRAWNTGERITMTCPYRPKHPALRDDTEITNSLQLSYLNELFGQFALERFRVLQKKSEYMIGELENGKKEAWHWIRWE</sequence>
<dbReference type="OrthoDB" id="10256055at2759"/>
<dbReference type="PANTHER" id="PTHR41677:SF1">
    <property type="entry name" value="FE2OG DIOXYGENASE DOMAIN-CONTAINING PROTEIN"/>
    <property type="match status" value="1"/>
</dbReference>
<dbReference type="Proteomes" id="UP000799766">
    <property type="component" value="Unassembled WGS sequence"/>
</dbReference>
<proteinExistence type="predicted"/>
<evidence type="ECO:0000313" key="2">
    <source>
        <dbReference type="EMBL" id="KAF2461641.1"/>
    </source>
</evidence>
<name>A0A6A6PCD9_9PEZI</name>
<dbReference type="AlphaFoldDB" id="A0A6A6PCD9"/>
<evidence type="ECO:0008006" key="4">
    <source>
        <dbReference type="Google" id="ProtNLM"/>
    </source>
</evidence>
<accession>A0A6A6PCD9</accession>
<feature type="region of interest" description="Disordered" evidence="1">
    <location>
        <begin position="1"/>
        <end position="23"/>
    </location>
</feature>
<evidence type="ECO:0000256" key="1">
    <source>
        <dbReference type="SAM" id="MobiDB-lite"/>
    </source>
</evidence>
<evidence type="ECO:0000313" key="3">
    <source>
        <dbReference type="Proteomes" id="UP000799766"/>
    </source>
</evidence>
<organism evidence="2 3">
    <name type="scientific">Lineolata rhizophorae</name>
    <dbReference type="NCBI Taxonomy" id="578093"/>
    <lineage>
        <taxon>Eukaryota</taxon>
        <taxon>Fungi</taxon>
        <taxon>Dikarya</taxon>
        <taxon>Ascomycota</taxon>
        <taxon>Pezizomycotina</taxon>
        <taxon>Dothideomycetes</taxon>
        <taxon>Dothideomycetes incertae sedis</taxon>
        <taxon>Lineolatales</taxon>
        <taxon>Lineolataceae</taxon>
        <taxon>Lineolata</taxon>
    </lineage>
</organism>
<dbReference type="EMBL" id="MU001671">
    <property type="protein sequence ID" value="KAF2461641.1"/>
    <property type="molecule type" value="Genomic_DNA"/>
</dbReference>
<protein>
    <recommendedName>
        <fullName evidence="4">Fe2OG dioxygenase domain-containing protein</fullName>
    </recommendedName>
</protein>